<evidence type="ECO:0000256" key="4">
    <source>
        <dbReference type="ARBA" id="ARBA00022605"/>
    </source>
</evidence>
<evidence type="ECO:0000256" key="3">
    <source>
        <dbReference type="ARBA" id="ARBA00021872"/>
    </source>
</evidence>
<feature type="site" description="Essential for prephenate dehydratase activity" evidence="9">
    <location>
        <position position="181"/>
    </location>
</feature>
<dbReference type="Gene3D" id="3.40.190.10">
    <property type="entry name" value="Periplasmic binding protein-like II"/>
    <property type="match status" value="2"/>
</dbReference>
<dbReference type="SUPFAM" id="SSF55021">
    <property type="entry name" value="ACT-like"/>
    <property type="match status" value="1"/>
</dbReference>
<keyword evidence="4" id="KW-0028">Amino-acid biosynthesis</keyword>
<dbReference type="RefSeq" id="WP_158048416.1">
    <property type="nucleotide sequence ID" value="NZ_WAJR01000001.1"/>
</dbReference>
<evidence type="ECO:0000256" key="9">
    <source>
        <dbReference type="PIRSR" id="PIRSR001500-2"/>
    </source>
</evidence>
<evidence type="ECO:0000256" key="7">
    <source>
        <dbReference type="ARBA" id="ARBA00023239"/>
    </source>
</evidence>
<dbReference type="PIRSF" id="PIRSF001500">
    <property type="entry name" value="Chor_mut_pdt_Ppr"/>
    <property type="match status" value="1"/>
</dbReference>
<evidence type="ECO:0000256" key="2">
    <source>
        <dbReference type="ARBA" id="ARBA00013147"/>
    </source>
</evidence>
<comment type="catalytic activity">
    <reaction evidence="8">
        <text>prephenate + H(+) = 3-phenylpyruvate + CO2 + H2O</text>
        <dbReference type="Rhea" id="RHEA:21648"/>
        <dbReference type="ChEBI" id="CHEBI:15377"/>
        <dbReference type="ChEBI" id="CHEBI:15378"/>
        <dbReference type="ChEBI" id="CHEBI:16526"/>
        <dbReference type="ChEBI" id="CHEBI:18005"/>
        <dbReference type="ChEBI" id="CHEBI:29934"/>
        <dbReference type="EC" id="4.2.1.51"/>
    </reaction>
</comment>
<dbReference type="EMBL" id="WAJR01000001">
    <property type="protein sequence ID" value="KAB1642830.1"/>
    <property type="molecule type" value="Genomic_DNA"/>
</dbReference>
<evidence type="ECO:0000313" key="12">
    <source>
        <dbReference type="EMBL" id="KAB1642830.1"/>
    </source>
</evidence>
<proteinExistence type="predicted"/>
<keyword evidence="13" id="KW-1185">Reference proteome</keyword>
<dbReference type="InterPro" id="IPR001086">
    <property type="entry name" value="Preph_deHydtase"/>
</dbReference>
<dbReference type="OrthoDB" id="9802281at2"/>
<keyword evidence="6" id="KW-0584">Phenylalanine biosynthesis</keyword>
<dbReference type="PROSITE" id="PS51671">
    <property type="entry name" value="ACT"/>
    <property type="match status" value="1"/>
</dbReference>
<evidence type="ECO:0000256" key="8">
    <source>
        <dbReference type="ARBA" id="ARBA00047848"/>
    </source>
</evidence>
<dbReference type="GO" id="GO:0004664">
    <property type="term" value="F:prephenate dehydratase activity"/>
    <property type="evidence" value="ECO:0007669"/>
    <property type="project" value="UniProtKB-EC"/>
</dbReference>
<dbReference type="CDD" id="cd04905">
    <property type="entry name" value="ACT_CM-PDT"/>
    <property type="match status" value="1"/>
</dbReference>
<dbReference type="InterPro" id="IPR002912">
    <property type="entry name" value="ACT_dom"/>
</dbReference>
<evidence type="ECO:0000259" key="11">
    <source>
        <dbReference type="PROSITE" id="PS51671"/>
    </source>
</evidence>
<dbReference type="GO" id="GO:0009094">
    <property type="term" value="P:L-phenylalanine biosynthetic process"/>
    <property type="evidence" value="ECO:0007669"/>
    <property type="project" value="UniProtKB-UniPathway"/>
</dbReference>
<evidence type="ECO:0000313" key="13">
    <source>
        <dbReference type="Proteomes" id="UP000468668"/>
    </source>
</evidence>
<dbReference type="GeneID" id="98656801"/>
<feature type="domain" description="ACT" evidence="11">
    <location>
        <begin position="204"/>
        <end position="281"/>
    </location>
</feature>
<evidence type="ECO:0000256" key="6">
    <source>
        <dbReference type="ARBA" id="ARBA00023222"/>
    </source>
</evidence>
<comment type="caution">
    <text evidence="12">The sequence shown here is derived from an EMBL/GenBank/DDBJ whole genome shotgun (WGS) entry which is preliminary data.</text>
</comment>
<evidence type="ECO:0000256" key="5">
    <source>
        <dbReference type="ARBA" id="ARBA00023141"/>
    </source>
</evidence>
<dbReference type="PANTHER" id="PTHR21022:SF19">
    <property type="entry name" value="PREPHENATE DEHYDRATASE-RELATED"/>
    <property type="match status" value="1"/>
</dbReference>
<dbReference type="CDD" id="cd13532">
    <property type="entry name" value="PBP2_PDT_like"/>
    <property type="match status" value="1"/>
</dbReference>
<dbReference type="PANTHER" id="PTHR21022">
    <property type="entry name" value="PREPHENATE DEHYDRATASE P PROTEIN"/>
    <property type="match status" value="1"/>
</dbReference>
<dbReference type="InterPro" id="IPR045865">
    <property type="entry name" value="ACT-like_dom_sf"/>
</dbReference>
<dbReference type="EC" id="4.2.1.51" evidence="2"/>
<comment type="pathway">
    <text evidence="1">Amino-acid biosynthesis; L-phenylalanine biosynthesis; phenylpyruvate from prephenate: step 1/1.</text>
</comment>
<dbReference type="Proteomes" id="UP000468668">
    <property type="component" value="Unassembled WGS sequence"/>
</dbReference>
<dbReference type="Pfam" id="PF01842">
    <property type="entry name" value="ACT"/>
    <property type="match status" value="1"/>
</dbReference>
<evidence type="ECO:0000259" key="10">
    <source>
        <dbReference type="PROSITE" id="PS51171"/>
    </source>
</evidence>
<keyword evidence="7 12" id="KW-0456">Lyase</keyword>
<feature type="domain" description="Prephenate dehydratase" evidence="10">
    <location>
        <begin position="7"/>
        <end position="188"/>
    </location>
</feature>
<dbReference type="InterPro" id="IPR008242">
    <property type="entry name" value="Chor_mutase/pphenate_deHydtase"/>
</dbReference>
<dbReference type="PROSITE" id="PS51171">
    <property type="entry name" value="PREPHENATE_DEHYDR_3"/>
    <property type="match status" value="1"/>
</dbReference>
<dbReference type="AlphaFoldDB" id="A0A6N6NP41"/>
<dbReference type="Pfam" id="PF00800">
    <property type="entry name" value="PDT"/>
    <property type="match status" value="1"/>
</dbReference>
<dbReference type="SUPFAM" id="SSF53850">
    <property type="entry name" value="Periplasmic binding protein-like II"/>
    <property type="match status" value="1"/>
</dbReference>
<reference evidence="12 13" key="1">
    <citation type="submission" date="2019-09" db="EMBL/GenBank/DDBJ databases">
        <title>Whole genome shotgun sequencing (WGS) of Ellagibacter isourolithinifaciens DSM 104140(T) and Adlercreutzia muris DSM 29508(T).</title>
        <authorList>
            <person name="Stoll D.A."/>
            <person name="Danylec N."/>
            <person name="Huch M."/>
        </authorList>
    </citation>
    <scope>NUCLEOTIDE SEQUENCE [LARGE SCALE GENOMIC DNA]</scope>
    <source>
        <strain evidence="12 13">DSM 104140</strain>
    </source>
</reference>
<evidence type="ECO:0000256" key="1">
    <source>
        <dbReference type="ARBA" id="ARBA00004741"/>
    </source>
</evidence>
<dbReference type="Gene3D" id="3.30.70.260">
    <property type="match status" value="1"/>
</dbReference>
<dbReference type="UniPathway" id="UPA00121">
    <property type="reaction ID" value="UER00345"/>
</dbReference>
<accession>A0A6N6NP41</accession>
<protein>
    <recommendedName>
        <fullName evidence="3">Prephenate dehydratase</fullName>
        <ecNumber evidence="2">4.2.1.51</ecNumber>
    </recommendedName>
</protein>
<gene>
    <name evidence="12" type="primary">pheA</name>
    <name evidence="12" type="ORF">F8C90_00105</name>
</gene>
<sequence>MKSPDNTIAFLGPTGTYSHEATLAFAKRLGIESPDFIECTSFDEVFDCVDRGRCEFGVVAKENSIEGPVTATLDGFALKSTSVILGEEVVDIHHCLVVNPDAKLEDITTVASHAQGLAQCRRFMSEKLPGRTTVTTSSTAESARLAAADIHTAGIANAFAAEIHGAKVYAHDIEDHFGNQTVFALIGRQGHAPVFTGTKFKTSVALFLNMDRAGTLNMILSEFAYAGVNLSLIQSRPTKQALGDYMFFIEFEGNANEPNIQTALNCLRLKLREVKVLGSYPIG</sequence>
<dbReference type="GO" id="GO:0005737">
    <property type="term" value="C:cytoplasm"/>
    <property type="evidence" value="ECO:0007669"/>
    <property type="project" value="TreeGrafter"/>
</dbReference>
<keyword evidence="5" id="KW-0057">Aromatic amino acid biosynthesis</keyword>
<organism evidence="12 13">
    <name type="scientific">Ellagibacter isourolithinifaciens</name>
    <dbReference type="NCBI Taxonomy" id="2137581"/>
    <lineage>
        <taxon>Bacteria</taxon>
        <taxon>Bacillati</taxon>
        <taxon>Actinomycetota</taxon>
        <taxon>Coriobacteriia</taxon>
        <taxon>Eggerthellales</taxon>
        <taxon>Eggerthellaceae</taxon>
        <taxon>Ellagibacter</taxon>
    </lineage>
</organism>
<dbReference type="NCBIfam" id="NF008865">
    <property type="entry name" value="PRK11898.1"/>
    <property type="match status" value="1"/>
</dbReference>
<name>A0A6N6NP41_9ACTN</name>